<keyword evidence="4" id="KW-0418">Kinase</keyword>
<keyword evidence="1" id="KW-0597">Phosphoprotein</keyword>
<evidence type="ECO:0000256" key="4">
    <source>
        <dbReference type="ARBA" id="ARBA00022777"/>
    </source>
</evidence>
<evidence type="ECO:0000313" key="7">
    <source>
        <dbReference type="Proteomes" id="UP000000763"/>
    </source>
</evidence>
<protein>
    <submittedName>
        <fullName evidence="6">Os01g0310800 protein</fullName>
    </submittedName>
</protein>
<dbReference type="SUPFAM" id="SSF56112">
    <property type="entry name" value="Protein kinase-like (PK-like)"/>
    <property type="match status" value="1"/>
</dbReference>
<dbReference type="Proteomes" id="UP000000763">
    <property type="component" value="Chromosome 1"/>
</dbReference>
<dbReference type="GO" id="GO:0016301">
    <property type="term" value="F:kinase activity"/>
    <property type="evidence" value="ECO:0007669"/>
    <property type="project" value="UniProtKB-KW"/>
</dbReference>
<evidence type="ECO:0000256" key="5">
    <source>
        <dbReference type="ARBA" id="ARBA00022840"/>
    </source>
</evidence>
<dbReference type="PANTHER" id="PTHR47983">
    <property type="entry name" value="PTO-INTERACTING PROTEIN 1-LIKE"/>
    <property type="match status" value="1"/>
</dbReference>
<keyword evidence="2" id="KW-0808">Transferase</keyword>
<dbReference type="PANTHER" id="PTHR47983:SF40">
    <property type="entry name" value="OS01G0323100 PROTEIN"/>
    <property type="match status" value="1"/>
</dbReference>
<dbReference type="KEGG" id="dosa:Os01g0310800"/>
<accession>C7IWC2</accession>
<name>C7IWC2_ORYSJ</name>
<dbReference type="InterPro" id="IPR052101">
    <property type="entry name" value="Plant_StressResp_Kinase"/>
</dbReference>
<organism evidence="6 7">
    <name type="scientific">Oryza sativa subsp. japonica</name>
    <name type="common">Rice</name>
    <dbReference type="NCBI Taxonomy" id="39947"/>
    <lineage>
        <taxon>Eukaryota</taxon>
        <taxon>Viridiplantae</taxon>
        <taxon>Streptophyta</taxon>
        <taxon>Embryophyta</taxon>
        <taxon>Tracheophyta</taxon>
        <taxon>Spermatophyta</taxon>
        <taxon>Magnoliopsida</taxon>
        <taxon>Liliopsida</taxon>
        <taxon>Poales</taxon>
        <taxon>Poaceae</taxon>
        <taxon>BOP clade</taxon>
        <taxon>Oryzoideae</taxon>
        <taxon>Oryzeae</taxon>
        <taxon>Oryzinae</taxon>
        <taxon>Oryza</taxon>
        <taxon>Oryza sativa</taxon>
    </lineage>
</organism>
<keyword evidence="3" id="KW-0547">Nucleotide-binding</keyword>
<dbReference type="Gene3D" id="1.10.510.10">
    <property type="entry name" value="Transferase(Phosphotransferase) domain 1"/>
    <property type="match status" value="1"/>
</dbReference>
<evidence type="ECO:0000256" key="1">
    <source>
        <dbReference type="ARBA" id="ARBA00022553"/>
    </source>
</evidence>
<dbReference type="AlphaFoldDB" id="C7IWC2"/>
<reference evidence="6 7" key="1">
    <citation type="journal article" date="2005" name="Nature">
        <title>The map-based sequence of the rice genome.</title>
        <authorList>
            <consortium name="International rice genome sequencing project (IRGSP)"/>
            <person name="Matsumoto T."/>
            <person name="Wu J."/>
            <person name="Kanamori H."/>
            <person name="Katayose Y."/>
            <person name="Fujisawa M."/>
            <person name="Namiki N."/>
            <person name="Mizuno H."/>
            <person name="Yamamoto K."/>
            <person name="Antonio B.A."/>
            <person name="Baba T."/>
            <person name="Sakata K."/>
            <person name="Nagamura Y."/>
            <person name="Aoki H."/>
            <person name="Arikawa K."/>
            <person name="Arita K."/>
            <person name="Bito T."/>
            <person name="Chiden Y."/>
            <person name="Fujitsuka N."/>
            <person name="Fukunaka R."/>
            <person name="Hamada M."/>
            <person name="Harada C."/>
            <person name="Hayashi A."/>
            <person name="Hijishita S."/>
            <person name="Honda M."/>
            <person name="Hosokawa S."/>
            <person name="Ichikawa Y."/>
            <person name="Idonuma A."/>
            <person name="Iijima M."/>
            <person name="Ikeda M."/>
            <person name="Ikeno M."/>
            <person name="Ito K."/>
            <person name="Ito S."/>
            <person name="Ito T."/>
            <person name="Ito Y."/>
            <person name="Ito Y."/>
            <person name="Iwabuchi A."/>
            <person name="Kamiya K."/>
            <person name="Karasawa W."/>
            <person name="Kurita K."/>
            <person name="Katagiri S."/>
            <person name="Kikuta A."/>
            <person name="Kobayashi H."/>
            <person name="Kobayashi N."/>
            <person name="Machita K."/>
            <person name="Maehara T."/>
            <person name="Masukawa M."/>
            <person name="Mizubayashi T."/>
            <person name="Mukai Y."/>
            <person name="Nagasaki H."/>
            <person name="Nagata Y."/>
            <person name="Naito S."/>
            <person name="Nakashima M."/>
            <person name="Nakama Y."/>
            <person name="Nakamichi Y."/>
            <person name="Nakamura M."/>
            <person name="Meguro A."/>
            <person name="Negishi M."/>
            <person name="Ohta I."/>
            <person name="Ohta T."/>
            <person name="Okamoto M."/>
            <person name="Ono N."/>
            <person name="Saji S."/>
            <person name="Sakaguchi M."/>
            <person name="Sakai K."/>
            <person name="Shibata M."/>
            <person name="Shimokawa T."/>
            <person name="Song J."/>
            <person name="Takazaki Y."/>
            <person name="Terasawa K."/>
            <person name="Tsugane M."/>
            <person name="Tsuji K."/>
            <person name="Ueda S."/>
            <person name="Waki K."/>
            <person name="Yamagata H."/>
            <person name="Yamamoto M."/>
            <person name="Yamamoto S."/>
            <person name="Yamane H."/>
            <person name="Yoshiki S."/>
            <person name="Yoshihara R."/>
            <person name="Yukawa K."/>
            <person name="Zhong H."/>
            <person name="Yano M."/>
            <person name="Yuan Q."/>
            <person name="Ouyang S."/>
            <person name="Liu J."/>
            <person name="Jones K.M."/>
            <person name="Gansberger K."/>
            <person name="Moffat K."/>
            <person name="Hill J."/>
            <person name="Bera J."/>
            <person name="Fadrosh D."/>
            <person name="Jin S."/>
            <person name="Johri S."/>
            <person name="Kim M."/>
            <person name="Overton L."/>
            <person name="Reardon M."/>
            <person name="Tsitrin T."/>
            <person name="Vuong H."/>
            <person name="Weaver B."/>
            <person name="Ciecko A."/>
            <person name="Tallon L."/>
            <person name="Jackson J."/>
            <person name="Pai G."/>
            <person name="Aken S.V."/>
            <person name="Utterback T."/>
            <person name="Reidmuller S."/>
            <person name="Feldblyum T."/>
            <person name="Hsiao J."/>
            <person name="Zismann V."/>
            <person name="Iobst S."/>
            <person name="de Vazeille A.R."/>
            <person name="Buell C.R."/>
            <person name="Ying K."/>
            <person name="Li Y."/>
            <person name="Lu T."/>
            <person name="Huang Y."/>
            <person name="Zhao Q."/>
            <person name="Feng Q."/>
            <person name="Zhang L."/>
            <person name="Zhu J."/>
            <person name="Weng Q."/>
            <person name="Mu J."/>
            <person name="Lu Y."/>
            <person name="Fan D."/>
            <person name="Liu Y."/>
            <person name="Guan J."/>
            <person name="Zhang Y."/>
            <person name="Yu S."/>
            <person name="Liu X."/>
            <person name="Zhang Y."/>
            <person name="Hong G."/>
            <person name="Han B."/>
            <person name="Choisne N."/>
            <person name="Demange N."/>
            <person name="Orjeda G."/>
            <person name="Samain S."/>
            <person name="Cattolico L."/>
            <person name="Pelletier E."/>
            <person name="Couloux A."/>
            <person name="Segurens B."/>
            <person name="Wincker P."/>
            <person name="D'Hont A."/>
            <person name="Scarpelli C."/>
            <person name="Weissenbach J."/>
            <person name="Salanoubat M."/>
            <person name="Quetier F."/>
            <person name="Yu Y."/>
            <person name="Kim H.R."/>
            <person name="Rambo T."/>
            <person name="Currie J."/>
            <person name="Collura K."/>
            <person name="Luo M."/>
            <person name="Yang T."/>
            <person name="Ammiraju J.S.S."/>
            <person name="Engler F."/>
            <person name="Soderlund C."/>
            <person name="Wing R.A."/>
            <person name="Palmer L.E."/>
            <person name="de la Bastide M."/>
            <person name="Spiegel L."/>
            <person name="Nascimento L."/>
            <person name="Zutavern T."/>
            <person name="O'Shaughnessy A."/>
            <person name="Dike S."/>
            <person name="Dedhia N."/>
            <person name="Preston R."/>
            <person name="Balija V."/>
            <person name="McCombie W.R."/>
            <person name="Chow T."/>
            <person name="Chen H."/>
            <person name="Chung M."/>
            <person name="Chen C."/>
            <person name="Shaw J."/>
            <person name="Wu H."/>
            <person name="Hsiao K."/>
            <person name="Chao Y."/>
            <person name="Chu M."/>
            <person name="Cheng C."/>
            <person name="Hour A."/>
            <person name="Lee P."/>
            <person name="Lin S."/>
            <person name="Lin Y."/>
            <person name="Liou J."/>
            <person name="Liu S."/>
            <person name="Hsing Y."/>
            <person name="Raghuvanshi S."/>
            <person name="Mohanty A."/>
            <person name="Bharti A.K."/>
            <person name="Gaur A."/>
            <person name="Gupta V."/>
            <person name="Kumar D."/>
            <person name="Ravi V."/>
            <person name="Vij S."/>
            <person name="Kapur A."/>
            <person name="Khurana P."/>
            <person name="Khurana P."/>
            <person name="Khurana J.P."/>
            <person name="Tyagi A.K."/>
            <person name="Gaikwad K."/>
            <person name="Singh A."/>
            <person name="Dalal V."/>
            <person name="Srivastava S."/>
            <person name="Dixit A."/>
            <person name="Pal A.K."/>
            <person name="Ghazi I.A."/>
            <person name="Yadav M."/>
            <person name="Pandit A."/>
            <person name="Bhargava A."/>
            <person name="Sureshbabu K."/>
            <person name="Batra K."/>
            <person name="Sharma T.R."/>
            <person name="Mohapatra T."/>
            <person name="Singh N.K."/>
            <person name="Messing J."/>
            <person name="Nelson A.B."/>
            <person name="Fuks G."/>
            <person name="Kavchok S."/>
            <person name="Keizer G."/>
            <person name="Linton E."/>
            <person name="Llaca V."/>
            <person name="Song R."/>
            <person name="Tanyolac B."/>
            <person name="Young S."/>
            <person name="Ho-Il K."/>
            <person name="Hahn J.H."/>
            <person name="Sangsakoo G."/>
            <person name="Vanavichit A."/>
            <person name="de Mattos Luiz.A.T."/>
            <person name="Zimmer P.D."/>
            <person name="Malone G."/>
            <person name="Dellagostin O."/>
            <person name="de Oliveira A.C."/>
            <person name="Bevan M."/>
            <person name="Bancroft I."/>
            <person name="Minx P."/>
            <person name="Cordum H."/>
            <person name="Wilson R."/>
            <person name="Cheng Z."/>
            <person name="Jin W."/>
            <person name="Jiang J."/>
            <person name="Leong S.A."/>
            <person name="Iwama H."/>
            <person name="Gojobori T."/>
            <person name="Itoh T."/>
            <person name="Niimura Y."/>
            <person name="Fujii Y."/>
            <person name="Habara T."/>
            <person name="Sakai H."/>
            <person name="Sato Y."/>
            <person name="Wilson G."/>
            <person name="Kumar K."/>
            <person name="McCouch S."/>
            <person name="Juretic N."/>
            <person name="Hoen D."/>
            <person name="Wright S."/>
            <person name="Bruskiewich R."/>
            <person name="Bureau T."/>
            <person name="Miyao A."/>
            <person name="Hirochika H."/>
            <person name="Nishikawa T."/>
            <person name="Kadowaki K."/>
            <person name="Sugiura M."/>
            <person name="Burr B."/>
            <person name="Sasaki T."/>
        </authorList>
    </citation>
    <scope>NUCLEOTIDE SEQUENCE [LARGE SCALE GENOMIC DNA]</scope>
    <source>
        <strain evidence="7">cv. Nipponbare</strain>
    </source>
</reference>
<sequence>MKHQSMQHSVSMLSDCYTRALAWKWHALPPTDMLFPSLVLARCRLRGQYSVKSDVYAFGVVLLELLTGRKVFDHTLPRGQMSLVKWATPRLSKDKVKQCVDPKLGRAFPLKAVARVIIFLSLDVTVCVSQFFLHHNCIRISGSFI</sequence>
<reference evidence="7" key="2">
    <citation type="journal article" date="2008" name="Nucleic Acids Res.">
        <title>The rice annotation project database (RAP-DB): 2008 update.</title>
        <authorList>
            <consortium name="The rice annotation project (RAP)"/>
        </authorList>
    </citation>
    <scope>GENOME REANNOTATION</scope>
    <source>
        <strain evidence="7">cv. Nipponbare</strain>
    </source>
</reference>
<dbReference type="GO" id="GO:0005524">
    <property type="term" value="F:ATP binding"/>
    <property type="evidence" value="ECO:0007669"/>
    <property type="project" value="UniProtKB-KW"/>
</dbReference>
<evidence type="ECO:0000256" key="2">
    <source>
        <dbReference type="ARBA" id="ARBA00022679"/>
    </source>
</evidence>
<gene>
    <name evidence="6" type="ordered locus">Os01g0310800</name>
</gene>
<evidence type="ECO:0000256" key="3">
    <source>
        <dbReference type="ARBA" id="ARBA00022741"/>
    </source>
</evidence>
<evidence type="ECO:0000313" key="6">
    <source>
        <dbReference type="EMBL" id="BAH91030.1"/>
    </source>
</evidence>
<dbReference type="EMBL" id="AP008207">
    <property type="protein sequence ID" value="BAH91030.1"/>
    <property type="molecule type" value="Genomic_DNA"/>
</dbReference>
<proteinExistence type="predicted"/>
<dbReference type="InterPro" id="IPR011009">
    <property type="entry name" value="Kinase-like_dom_sf"/>
</dbReference>
<keyword evidence="5" id="KW-0067">ATP-binding</keyword>